<proteinExistence type="predicted"/>
<evidence type="ECO:0000256" key="1">
    <source>
        <dbReference type="SAM" id="MobiDB-lite"/>
    </source>
</evidence>
<feature type="compositionally biased region" description="Polar residues" evidence="1">
    <location>
        <begin position="1"/>
        <end position="10"/>
    </location>
</feature>
<name>A0A9Q9ST30_MOOP1</name>
<accession>A0A9Q9ST30</accession>
<dbReference type="EMBL" id="CP017708">
    <property type="protein sequence ID" value="WAN69149.1"/>
    <property type="molecule type" value="Genomic_DNA"/>
</dbReference>
<reference evidence="2" key="1">
    <citation type="journal article" date="2017" name="Proc. Natl. Acad. Sci. U.S.A.">
        <title>Comparative genomics uncovers the prolific and distinctive metabolic potential of the cyanobacterial genus Moorea.</title>
        <authorList>
            <person name="Leao T."/>
            <person name="Castelao G."/>
            <person name="Korobeynikov A."/>
            <person name="Monroe E.A."/>
            <person name="Podell S."/>
            <person name="Glukhov E."/>
            <person name="Allen E.E."/>
            <person name="Gerwick W.H."/>
            <person name="Gerwick L."/>
        </authorList>
    </citation>
    <scope>NUCLEOTIDE SEQUENCE</scope>
    <source>
        <strain evidence="2">JHB</strain>
    </source>
</reference>
<dbReference type="Proteomes" id="UP000176944">
    <property type="component" value="Chromosome"/>
</dbReference>
<dbReference type="AlphaFoldDB" id="A0A9Q9ST30"/>
<feature type="compositionally biased region" description="Polar residues" evidence="1">
    <location>
        <begin position="30"/>
        <end position="50"/>
    </location>
</feature>
<sequence length="50" mass="5670">MSIAFNQTTLAKRPRYANNQTTLAKRPRYANNQTTLAFGHASRTTFNHST</sequence>
<reference evidence="2" key="2">
    <citation type="submission" date="2022-10" db="EMBL/GenBank/DDBJ databases">
        <authorList>
            <person name="Ngo T.-E."/>
        </authorList>
    </citation>
    <scope>NUCLEOTIDE SEQUENCE</scope>
    <source>
        <strain evidence="2">JHB</strain>
    </source>
</reference>
<evidence type="ECO:0000313" key="2">
    <source>
        <dbReference type="EMBL" id="WAN69149.1"/>
    </source>
</evidence>
<protein>
    <submittedName>
        <fullName evidence="2">Uncharacterized protein</fullName>
    </submittedName>
</protein>
<feature type="region of interest" description="Disordered" evidence="1">
    <location>
        <begin position="1"/>
        <end position="50"/>
    </location>
</feature>
<organism evidence="2">
    <name type="scientific">Moorena producens (strain JHB)</name>
    <dbReference type="NCBI Taxonomy" id="1454205"/>
    <lineage>
        <taxon>Bacteria</taxon>
        <taxon>Bacillati</taxon>
        <taxon>Cyanobacteriota</taxon>
        <taxon>Cyanophyceae</taxon>
        <taxon>Coleofasciculales</taxon>
        <taxon>Coleofasciculaceae</taxon>
        <taxon>Moorena</taxon>
    </lineage>
</organism>
<gene>
    <name evidence="2" type="ORF">BJP36_43105</name>
</gene>